<evidence type="ECO:0000313" key="4">
    <source>
        <dbReference type="EMBL" id="KAL1502530.1"/>
    </source>
</evidence>
<feature type="region of interest" description="Disordered" evidence="1">
    <location>
        <begin position="148"/>
        <end position="190"/>
    </location>
</feature>
<feature type="compositionally biased region" description="Pro residues" evidence="1">
    <location>
        <begin position="34"/>
        <end position="46"/>
    </location>
</feature>
<evidence type="ECO:0000259" key="3">
    <source>
        <dbReference type="SMART" id="SM00690"/>
    </source>
</evidence>
<dbReference type="PANTHER" id="PTHR31927">
    <property type="entry name" value="FI07246P-RELATED-RELATED"/>
    <property type="match status" value="1"/>
</dbReference>
<dbReference type="SMART" id="SM00690">
    <property type="entry name" value="DM5"/>
    <property type="match status" value="1"/>
</dbReference>
<protein>
    <recommendedName>
        <fullName evidence="3">DUF243 domain-containing protein</fullName>
    </recommendedName>
</protein>
<feature type="region of interest" description="Disordered" evidence="1">
    <location>
        <begin position="23"/>
        <end position="51"/>
    </location>
</feature>
<proteinExistence type="predicted"/>
<feature type="chain" id="PRO_5044770310" description="DUF243 domain-containing protein" evidence="2">
    <location>
        <begin position="17"/>
        <end position="190"/>
    </location>
</feature>
<sequence>MRILVISTALLAIVHAKPQGYSYPSAPADSYGPPSGPPQGPPPSKYGPPAATPVVQKHVYVHVPPPEKDIPKPRKPIEVAPAQKHYKIIFIKAPTPPTPTAPIIPAQPQNEEKTLVYVLVKKPEEAPEITIPTPAPTQPSKPEVYFIRYKTKKESGGPYPDSGQPENGGYSPAGPPSSEYGPPGGGSGSF</sequence>
<feature type="signal peptide" evidence="2">
    <location>
        <begin position="1"/>
        <end position="16"/>
    </location>
</feature>
<evidence type="ECO:0000256" key="2">
    <source>
        <dbReference type="SAM" id="SignalP"/>
    </source>
</evidence>
<feature type="compositionally biased region" description="Low complexity" evidence="1">
    <location>
        <begin position="168"/>
        <end position="181"/>
    </location>
</feature>
<comment type="caution">
    <text evidence="4">The sequence shown here is derived from an EMBL/GenBank/DDBJ whole genome shotgun (WGS) entry which is preliminary data.</text>
</comment>
<evidence type="ECO:0000256" key="1">
    <source>
        <dbReference type="SAM" id="MobiDB-lite"/>
    </source>
</evidence>
<accession>A0ABD1EUQ8</accession>
<dbReference type="EMBL" id="JBDJPC010000005">
    <property type="protein sequence ID" value="KAL1502530.1"/>
    <property type="molecule type" value="Genomic_DNA"/>
</dbReference>
<name>A0ABD1EUQ8_HYPHA</name>
<dbReference type="Pfam" id="PF03103">
    <property type="entry name" value="DUF243"/>
    <property type="match status" value="1"/>
</dbReference>
<evidence type="ECO:0000313" key="5">
    <source>
        <dbReference type="Proteomes" id="UP001566132"/>
    </source>
</evidence>
<feature type="domain" description="DUF243" evidence="3">
    <location>
        <begin position="53"/>
        <end position="152"/>
    </location>
</feature>
<dbReference type="AlphaFoldDB" id="A0ABD1EUQ8"/>
<reference evidence="4 5" key="1">
    <citation type="submission" date="2024-05" db="EMBL/GenBank/DDBJ databases">
        <title>Genetic variation in Jamaican populations of the coffee berry borer (Hypothenemus hampei).</title>
        <authorList>
            <person name="Errbii M."/>
            <person name="Myrie A."/>
        </authorList>
    </citation>
    <scope>NUCLEOTIDE SEQUENCE [LARGE SCALE GENOMIC DNA]</scope>
    <source>
        <strain evidence="4">JA-Hopewell-2020-01-JO</strain>
        <tissue evidence="4">Whole body</tissue>
    </source>
</reference>
<gene>
    <name evidence="4" type="ORF">ABEB36_007661</name>
</gene>
<organism evidence="4 5">
    <name type="scientific">Hypothenemus hampei</name>
    <name type="common">Coffee berry borer</name>
    <dbReference type="NCBI Taxonomy" id="57062"/>
    <lineage>
        <taxon>Eukaryota</taxon>
        <taxon>Metazoa</taxon>
        <taxon>Ecdysozoa</taxon>
        <taxon>Arthropoda</taxon>
        <taxon>Hexapoda</taxon>
        <taxon>Insecta</taxon>
        <taxon>Pterygota</taxon>
        <taxon>Neoptera</taxon>
        <taxon>Endopterygota</taxon>
        <taxon>Coleoptera</taxon>
        <taxon>Polyphaga</taxon>
        <taxon>Cucujiformia</taxon>
        <taxon>Curculionidae</taxon>
        <taxon>Scolytinae</taxon>
        <taxon>Hypothenemus</taxon>
    </lineage>
</organism>
<keyword evidence="2" id="KW-0732">Signal</keyword>
<dbReference type="InterPro" id="IPR004145">
    <property type="entry name" value="DUF243"/>
</dbReference>
<dbReference type="Proteomes" id="UP001566132">
    <property type="component" value="Unassembled WGS sequence"/>
</dbReference>
<keyword evidence="5" id="KW-1185">Reference proteome</keyword>